<dbReference type="Proteomes" id="UP000008804">
    <property type="component" value="Chromosome"/>
</dbReference>
<dbReference type="Pfam" id="PF20247">
    <property type="entry name" value="DUF6602"/>
    <property type="match status" value="1"/>
</dbReference>
<dbReference type="STRING" id="718252.FP2_18280"/>
<dbReference type="HOGENOM" id="CLU_1394506_0_0_9"/>
<dbReference type="InterPro" id="IPR046537">
    <property type="entry name" value="DUF6602"/>
</dbReference>
<dbReference type="RefSeq" id="WP_015564899.1">
    <property type="nucleotide sequence ID" value="NC_021042.1"/>
</dbReference>
<keyword evidence="3" id="KW-1185">Reference proteome</keyword>
<evidence type="ECO:0000259" key="1">
    <source>
        <dbReference type="Pfam" id="PF20247"/>
    </source>
</evidence>
<dbReference type="EMBL" id="FP929045">
    <property type="protein sequence ID" value="CBK99255.1"/>
    <property type="molecule type" value="Genomic_DNA"/>
</dbReference>
<organism evidence="2 3">
    <name type="scientific">Faecalibacterium prausnitzii L2-6</name>
    <dbReference type="NCBI Taxonomy" id="718252"/>
    <lineage>
        <taxon>Bacteria</taxon>
        <taxon>Bacillati</taxon>
        <taxon>Bacillota</taxon>
        <taxon>Clostridia</taxon>
        <taxon>Eubacteriales</taxon>
        <taxon>Oscillospiraceae</taxon>
        <taxon>Faecalibacterium</taxon>
    </lineage>
</organism>
<name>D4JZ06_9FIRM</name>
<proteinExistence type="predicted"/>
<evidence type="ECO:0000313" key="3">
    <source>
        <dbReference type="Proteomes" id="UP000008804"/>
    </source>
</evidence>
<sequence length="195" mass="23375">MLRWVDVEKTFSKKCLQERFQMLEFVTGFIAWANHQSPQCDIIVCRKNFYRRQLAGDIFLVEPNDCIMVIEVKGNATLDDLTETIEKNKFFQLHDETKHIKLAMFAFKTRIGKQRLYKEFGYKYDRSTKGYIQERLPEEKTLDYFVCLHRESLNSSARDKQVFFLKDGQDRQFYVLDNHFPIMQNFSRLIQSLQN</sequence>
<dbReference type="eggNOG" id="ENOG5033BV1">
    <property type="taxonomic scope" value="Bacteria"/>
</dbReference>
<dbReference type="AlphaFoldDB" id="D4JZ06"/>
<dbReference type="KEGG" id="fpr:FP2_18280"/>
<protein>
    <recommendedName>
        <fullName evidence="1">DUF6602 domain-containing protein</fullName>
    </recommendedName>
</protein>
<accession>D4JZ06</accession>
<reference evidence="2 3" key="2">
    <citation type="submission" date="2010-03" db="EMBL/GenBank/DDBJ databases">
        <authorList>
            <person name="Pajon A."/>
        </authorList>
    </citation>
    <scope>NUCLEOTIDE SEQUENCE [LARGE SCALE GENOMIC DNA]</scope>
    <source>
        <strain evidence="3">L2-6</strain>
    </source>
</reference>
<feature type="domain" description="DUF6602" evidence="1">
    <location>
        <begin position="13"/>
        <end position="88"/>
    </location>
</feature>
<evidence type="ECO:0000313" key="2">
    <source>
        <dbReference type="EMBL" id="CBK99255.1"/>
    </source>
</evidence>
<gene>
    <name evidence="2" type="ORF">FP2_18280</name>
</gene>
<reference evidence="2 3" key="1">
    <citation type="submission" date="2010-03" db="EMBL/GenBank/DDBJ databases">
        <title>The genome sequence of Faecalibacterium prausnitzii L2/6.</title>
        <authorList>
            <consortium name="metaHIT consortium -- http://www.metahit.eu/"/>
            <person name="Pajon A."/>
            <person name="Turner K."/>
            <person name="Parkhill J."/>
            <person name="Duncan S."/>
            <person name="Flint H."/>
        </authorList>
    </citation>
    <scope>NUCLEOTIDE SEQUENCE [LARGE SCALE GENOMIC DNA]</scope>
    <source>
        <strain evidence="3">L2-6</strain>
    </source>
</reference>
<dbReference type="BioCyc" id="FPRA718252:G1375-1546-MONOMER"/>